<feature type="signal peptide" evidence="1">
    <location>
        <begin position="1"/>
        <end position="24"/>
    </location>
</feature>
<accession>A0AAN8C8Z4</accession>
<keyword evidence="1" id="KW-0732">Signal</keyword>
<dbReference type="Proteomes" id="UP001335648">
    <property type="component" value="Unassembled WGS sequence"/>
</dbReference>
<comment type="caution">
    <text evidence="2">The sequence shown here is derived from an EMBL/GenBank/DDBJ whole genome shotgun (WGS) entry which is preliminary data.</text>
</comment>
<gene>
    <name evidence="2" type="ORF">CesoFtcFv8_008906</name>
</gene>
<evidence type="ECO:0008006" key="4">
    <source>
        <dbReference type="Google" id="ProtNLM"/>
    </source>
</evidence>
<proteinExistence type="predicted"/>
<name>A0AAN8C8Z4_9TELE</name>
<organism evidence="2 3">
    <name type="scientific">Champsocephalus esox</name>
    <name type="common">pike icefish</name>
    <dbReference type="NCBI Taxonomy" id="159716"/>
    <lineage>
        <taxon>Eukaryota</taxon>
        <taxon>Metazoa</taxon>
        <taxon>Chordata</taxon>
        <taxon>Craniata</taxon>
        <taxon>Vertebrata</taxon>
        <taxon>Euteleostomi</taxon>
        <taxon>Actinopterygii</taxon>
        <taxon>Neopterygii</taxon>
        <taxon>Teleostei</taxon>
        <taxon>Neoteleostei</taxon>
        <taxon>Acanthomorphata</taxon>
        <taxon>Eupercaria</taxon>
        <taxon>Perciformes</taxon>
        <taxon>Notothenioidei</taxon>
        <taxon>Channichthyidae</taxon>
        <taxon>Champsocephalus</taxon>
    </lineage>
</organism>
<dbReference type="AlphaFoldDB" id="A0AAN8C8Z4"/>
<sequence length="105" mass="11702">MRYQFTCKATLLIVSAVRARVVSGYTVELLRAASPDPVSQFDKRAELAQAALFWLQPTFLRPRPGRAADHPTFNSKLSVVSLSSKTQRGFEPLQPPSILHHLCLP</sequence>
<evidence type="ECO:0000313" key="2">
    <source>
        <dbReference type="EMBL" id="KAK5899425.1"/>
    </source>
</evidence>
<keyword evidence="3" id="KW-1185">Reference proteome</keyword>
<reference evidence="2 3" key="1">
    <citation type="journal article" date="2023" name="Mol. Biol. Evol.">
        <title>Genomics of Secondarily Temperate Adaptation in the Only Non-Antarctic Icefish.</title>
        <authorList>
            <person name="Rivera-Colon A.G."/>
            <person name="Rayamajhi N."/>
            <person name="Minhas B.F."/>
            <person name="Madrigal G."/>
            <person name="Bilyk K.T."/>
            <person name="Yoon V."/>
            <person name="Hune M."/>
            <person name="Gregory S."/>
            <person name="Cheng C.H.C."/>
            <person name="Catchen J.M."/>
        </authorList>
    </citation>
    <scope>NUCLEOTIDE SEQUENCE [LARGE SCALE GENOMIC DNA]</scope>
    <source>
        <strain evidence="2">JC2023a</strain>
    </source>
</reference>
<dbReference type="EMBL" id="JAULUE010002052">
    <property type="protein sequence ID" value="KAK5899425.1"/>
    <property type="molecule type" value="Genomic_DNA"/>
</dbReference>
<feature type="chain" id="PRO_5042850229" description="Secreted protein" evidence="1">
    <location>
        <begin position="25"/>
        <end position="105"/>
    </location>
</feature>
<evidence type="ECO:0000256" key="1">
    <source>
        <dbReference type="SAM" id="SignalP"/>
    </source>
</evidence>
<protein>
    <recommendedName>
        <fullName evidence="4">Secreted protein</fullName>
    </recommendedName>
</protein>
<evidence type="ECO:0000313" key="3">
    <source>
        <dbReference type="Proteomes" id="UP001335648"/>
    </source>
</evidence>